<dbReference type="EMBL" id="ACEN01000062">
    <property type="protein sequence ID" value="EEG33656.1"/>
    <property type="molecule type" value="Genomic_DNA"/>
</dbReference>
<protein>
    <submittedName>
        <fullName evidence="1">Uncharacterized protein</fullName>
    </submittedName>
</protein>
<dbReference type="AlphaFoldDB" id="C0EN35"/>
<reference evidence="1 2" key="1">
    <citation type="submission" date="2009-01" db="EMBL/GenBank/DDBJ databases">
        <authorList>
            <person name="Fulton L."/>
            <person name="Clifton S."/>
            <person name="Chinwalla A.T."/>
            <person name="Mitreva M."/>
            <person name="Sodergren E."/>
            <person name="Weinstock G."/>
            <person name="Clifton S."/>
            <person name="Dooling D.J."/>
            <person name="Fulton B."/>
            <person name="Minx P."/>
            <person name="Pepin K.H."/>
            <person name="Johnson M."/>
            <person name="Bhonagiri V."/>
            <person name="Nash W.E."/>
            <person name="Mardis E.R."/>
            <person name="Wilson R.K."/>
        </authorList>
    </citation>
    <scope>NUCLEOTIDE SEQUENCE [LARGE SCALE GENOMIC DNA]</scope>
    <source>
        <strain evidence="1 2">NRL30031/H210</strain>
    </source>
</reference>
<proteinExistence type="predicted"/>
<keyword evidence="2" id="KW-1185">Reference proteome</keyword>
<gene>
    <name evidence="1" type="ORF">NEIFLAOT_01367</name>
</gene>
<comment type="caution">
    <text evidence="1">The sequence shown here is derived from an EMBL/GenBank/DDBJ whole genome shotgun (WGS) entry which is preliminary data.</text>
</comment>
<evidence type="ECO:0000313" key="2">
    <source>
        <dbReference type="Proteomes" id="UP000004457"/>
    </source>
</evidence>
<sequence length="39" mass="4618">MFLFCIPAPCFGLEYSIFFLYWGECRLNLQAAFSFPPDY</sequence>
<name>C0EN35_NEIFL</name>
<dbReference type="Proteomes" id="UP000004457">
    <property type="component" value="Unassembled WGS sequence"/>
</dbReference>
<organism evidence="1 2">
    <name type="scientific">Neisseria flavescens NRL30031/H210</name>
    <dbReference type="NCBI Taxonomy" id="546264"/>
    <lineage>
        <taxon>Bacteria</taxon>
        <taxon>Pseudomonadati</taxon>
        <taxon>Pseudomonadota</taxon>
        <taxon>Betaproteobacteria</taxon>
        <taxon>Neisseriales</taxon>
        <taxon>Neisseriaceae</taxon>
        <taxon>Neisseria</taxon>
    </lineage>
</organism>
<evidence type="ECO:0000313" key="1">
    <source>
        <dbReference type="EMBL" id="EEG33656.1"/>
    </source>
</evidence>
<accession>C0EN35</accession>